<proteinExistence type="predicted"/>
<feature type="region of interest" description="Disordered" evidence="1">
    <location>
        <begin position="93"/>
        <end position="174"/>
    </location>
</feature>
<dbReference type="PaxDb" id="2850-Phatr34079"/>
<dbReference type="RefSeq" id="XP_002178628.1">
    <property type="nucleotide sequence ID" value="XM_002178592.1"/>
</dbReference>
<reference evidence="2 3" key="1">
    <citation type="journal article" date="2008" name="Nature">
        <title>The Phaeodactylum genome reveals the evolutionary history of diatom genomes.</title>
        <authorList>
            <person name="Bowler C."/>
            <person name="Allen A.E."/>
            <person name="Badger J.H."/>
            <person name="Grimwood J."/>
            <person name="Jabbari K."/>
            <person name="Kuo A."/>
            <person name="Maheswari U."/>
            <person name="Martens C."/>
            <person name="Maumus F."/>
            <person name="Otillar R.P."/>
            <person name="Rayko E."/>
            <person name="Salamov A."/>
            <person name="Vandepoele K."/>
            <person name="Beszteri B."/>
            <person name="Gruber A."/>
            <person name="Heijde M."/>
            <person name="Katinka M."/>
            <person name="Mock T."/>
            <person name="Valentin K."/>
            <person name="Verret F."/>
            <person name="Berges J.A."/>
            <person name="Brownlee C."/>
            <person name="Cadoret J.P."/>
            <person name="Chiovitti A."/>
            <person name="Choi C.J."/>
            <person name="Coesel S."/>
            <person name="De Martino A."/>
            <person name="Detter J.C."/>
            <person name="Durkin C."/>
            <person name="Falciatore A."/>
            <person name="Fournet J."/>
            <person name="Haruta M."/>
            <person name="Huysman M.J."/>
            <person name="Jenkins B.D."/>
            <person name="Jiroutova K."/>
            <person name="Jorgensen R.E."/>
            <person name="Joubert Y."/>
            <person name="Kaplan A."/>
            <person name="Kroger N."/>
            <person name="Kroth P.G."/>
            <person name="La Roche J."/>
            <person name="Lindquist E."/>
            <person name="Lommer M."/>
            <person name="Martin-Jezequel V."/>
            <person name="Lopez P.J."/>
            <person name="Lucas S."/>
            <person name="Mangogna M."/>
            <person name="McGinnis K."/>
            <person name="Medlin L.K."/>
            <person name="Montsant A."/>
            <person name="Oudot-Le Secq M.P."/>
            <person name="Napoli C."/>
            <person name="Obornik M."/>
            <person name="Parker M.S."/>
            <person name="Petit J.L."/>
            <person name="Porcel B.M."/>
            <person name="Poulsen N."/>
            <person name="Robison M."/>
            <person name="Rychlewski L."/>
            <person name="Rynearson T.A."/>
            <person name="Schmutz J."/>
            <person name="Shapiro H."/>
            <person name="Siaut M."/>
            <person name="Stanley M."/>
            <person name="Sussman M.R."/>
            <person name="Taylor A.R."/>
            <person name="Vardi A."/>
            <person name="von Dassow P."/>
            <person name="Vyverman W."/>
            <person name="Willis A."/>
            <person name="Wyrwicz L.S."/>
            <person name="Rokhsar D.S."/>
            <person name="Weissenbach J."/>
            <person name="Armbrust E.V."/>
            <person name="Green B.R."/>
            <person name="Van de Peer Y."/>
            <person name="Grigoriev I.V."/>
        </authorList>
    </citation>
    <scope>NUCLEOTIDE SEQUENCE [LARGE SCALE GENOMIC DNA]</scope>
    <source>
        <strain evidence="2 3">CCAP 1055/1</strain>
    </source>
</reference>
<dbReference type="KEGG" id="pti:PHATRDRAFT_34079"/>
<name>B7FUN8_PHATC</name>
<dbReference type="GeneID" id="7198108"/>
<protein>
    <submittedName>
        <fullName evidence="2">Uncharacterized protein</fullName>
    </submittedName>
</protein>
<evidence type="ECO:0000313" key="3">
    <source>
        <dbReference type="Proteomes" id="UP000000759"/>
    </source>
</evidence>
<reference evidence="3" key="2">
    <citation type="submission" date="2008-08" db="EMBL/GenBank/DDBJ databases">
        <authorList>
            <consortium name="Diatom Consortium"/>
            <person name="Grigoriev I."/>
            <person name="Grimwood J."/>
            <person name="Kuo A."/>
            <person name="Otillar R.P."/>
            <person name="Salamov A."/>
            <person name="Detter J.C."/>
            <person name="Lindquist E."/>
            <person name="Shapiro H."/>
            <person name="Lucas S."/>
            <person name="Glavina del Rio T."/>
            <person name="Pitluck S."/>
            <person name="Rokhsar D."/>
            <person name="Bowler C."/>
        </authorList>
    </citation>
    <scope>GENOME REANNOTATION</scope>
    <source>
        <strain evidence="3">CCAP 1055/1</strain>
    </source>
</reference>
<feature type="compositionally biased region" description="Basic and acidic residues" evidence="1">
    <location>
        <begin position="128"/>
        <end position="144"/>
    </location>
</feature>
<evidence type="ECO:0000313" key="2">
    <source>
        <dbReference type="EMBL" id="EEC50293.1"/>
    </source>
</evidence>
<keyword evidence="3" id="KW-1185">Reference proteome</keyword>
<dbReference type="AlphaFoldDB" id="B7FUN8"/>
<feature type="compositionally biased region" description="Polar residues" evidence="1">
    <location>
        <begin position="165"/>
        <end position="174"/>
    </location>
</feature>
<dbReference type="EMBL" id="CM000607">
    <property type="protein sequence ID" value="EEC50293.1"/>
    <property type="molecule type" value="Genomic_DNA"/>
</dbReference>
<organism evidence="2 3">
    <name type="scientific">Phaeodactylum tricornutum (strain CCAP 1055/1)</name>
    <dbReference type="NCBI Taxonomy" id="556484"/>
    <lineage>
        <taxon>Eukaryota</taxon>
        <taxon>Sar</taxon>
        <taxon>Stramenopiles</taxon>
        <taxon>Ochrophyta</taxon>
        <taxon>Bacillariophyta</taxon>
        <taxon>Bacillariophyceae</taxon>
        <taxon>Bacillariophycidae</taxon>
        <taxon>Naviculales</taxon>
        <taxon>Phaeodactylaceae</taxon>
        <taxon>Phaeodactylum</taxon>
    </lineage>
</organism>
<accession>B7FUN8</accession>
<evidence type="ECO:0000256" key="1">
    <source>
        <dbReference type="SAM" id="MobiDB-lite"/>
    </source>
</evidence>
<gene>
    <name evidence="2" type="ORF">PHATRDRAFT_34079</name>
</gene>
<dbReference type="InParanoid" id="B7FUN8"/>
<sequence>MQQQFVIEHVDDGSPGQDYDPTNVHDNTENDSLQDEDELETNRLRWKKARNQVFANYLPYYNILAKAAETSFASFCEVQKGFPEFVKKVVSLSREEEETRNGGAIDTSMGLPTDRAKSNRRRKPFYSPDRRSDTRSTKERHDQGSKSTDQNGDKSPDQNGDETTDQNGDKTLSF</sequence>
<feature type="region of interest" description="Disordered" evidence="1">
    <location>
        <begin position="1"/>
        <end position="35"/>
    </location>
</feature>
<dbReference type="Proteomes" id="UP000000759">
    <property type="component" value="Chromosome 4"/>
</dbReference>